<dbReference type="SUPFAM" id="SSF48452">
    <property type="entry name" value="TPR-like"/>
    <property type="match status" value="1"/>
</dbReference>
<dbReference type="Gene3D" id="1.25.40.10">
    <property type="entry name" value="Tetratricopeptide repeat domain"/>
    <property type="match status" value="1"/>
</dbReference>
<dbReference type="EMBL" id="JAVRHY010000010">
    <property type="protein sequence ID" value="MDT0619083.1"/>
    <property type="molecule type" value="Genomic_DNA"/>
</dbReference>
<evidence type="ECO:0000256" key="2">
    <source>
        <dbReference type="SAM" id="SignalP"/>
    </source>
</evidence>
<keyword evidence="4" id="KW-1185">Reference proteome</keyword>
<dbReference type="InterPro" id="IPR011990">
    <property type="entry name" value="TPR-like_helical_dom_sf"/>
</dbReference>
<dbReference type="InterPro" id="IPR019734">
    <property type="entry name" value="TPR_rpt"/>
</dbReference>
<proteinExistence type="predicted"/>
<feature type="signal peptide" evidence="2">
    <location>
        <begin position="1"/>
        <end position="22"/>
    </location>
</feature>
<dbReference type="PROSITE" id="PS50005">
    <property type="entry name" value="TPR"/>
    <property type="match status" value="1"/>
</dbReference>
<evidence type="ECO:0000256" key="1">
    <source>
        <dbReference type="PROSITE-ProRule" id="PRU00339"/>
    </source>
</evidence>
<feature type="chain" id="PRO_5046039678" evidence="2">
    <location>
        <begin position="23"/>
        <end position="551"/>
    </location>
</feature>
<protein>
    <submittedName>
        <fullName evidence="3">Tetratricopeptide repeat protein</fullName>
    </submittedName>
</protein>
<keyword evidence="1" id="KW-0802">TPR repeat</keyword>
<organism evidence="3 4">
    <name type="scientific">Spectribacter acetivorans</name>
    <dbReference type="NCBI Taxonomy" id="3075603"/>
    <lineage>
        <taxon>Bacteria</taxon>
        <taxon>Pseudomonadati</taxon>
        <taxon>Pseudomonadota</taxon>
        <taxon>Gammaproteobacteria</taxon>
        <taxon>Salinisphaerales</taxon>
        <taxon>Salinisphaeraceae</taxon>
        <taxon>Spectribacter</taxon>
    </lineage>
</organism>
<reference evidence="3 4" key="1">
    <citation type="submission" date="2023-09" db="EMBL/GenBank/DDBJ databases">
        <authorList>
            <person name="Rey-Velasco X."/>
        </authorList>
    </citation>
    <scope>NUCLEOTIDE SEQUENCE [LARGE SCALE GENOMIC DNA]</scope>
    <source>
        <strain evidence="3 4">P385</strain>
    </source>
</reference>
<evidence type="ECO:0000313" key="4">
    <source>
        <dbReference type="Proteomes" id="UP001259982"/>
    </source>
</evidence>
<name>A0ABU3BAA6_9GAMM</name>
<comment type="caution">
    <text evidence="3">The sequence shown here is derived from an EMBL/GenBank/DDBJ whole genome shotgun (WGS) entry which is preliminary data.</text>
</comment>
<accession>A0ABU3BAA6</accession>
<dbReference type="Proteomes" id="UP001259982">
    <property type="component" value="Unassembled WGS sequence"/>
</dbReference>
<dbReference type="RefSeq" id="WP_311659397.1">
    <property type="nucleotide sequence ID" value="NZ_JAVRHY010000010.1"/>
</dbReference>
<keyword evidence="2" id="KW-0732">Signal</keyword>
<sequence>MTVSGPAALGLCVACAVAPVGAAEALRAAPAEELHGAHAQYLQRTGTPHEALLRYRGTRAAGGLTHARSLLAAGLLEQAQQTLQALDDQPPATERTRLWFELARAWQQRGAPEQALTALDRVVIMIPDDITDRLGGLRGQLQLAAGQSEEAAATLRRWIDDHDDDLVARYNLGVALVRAGRNEEGAGELNEIGRMDADTASARALRDKANLVLAFGFLELGQGATARGLFKRIRLDGPFSDKALLGLGWSELAPDGEPQDLLLLRRIRCLEDPARLLPDSLPVLRRMPRESCGRPRMFRDRDEFQWEDGGETAEERYRRALRPWLELGGRNADDVAVQEALMATGHAFQQLAASQRAETAYAEALDRLLPRRQATRDLLDRLSRSGAVAEPRRSADTAPEVRLLQSLDVEAAALPVPLADILARQDVQTIITDMNDLSMNFDRLDRWQQQVAELEQPVQRAVFREVLTSDTLPPRLAQRRDRLRAAAERIQTTRSQLTATLNRHADFLRGQTHRILSRRKAFLDAYLAQIRRGRAALFDTAAAGASEGGAP</sequence>
<feature type="repeat" description="TPR" evidence="1">
    <location>
        <begin position="96"/>
        <end position="129"/>
    </location>
</feature>
<evidence type="ECO:0000313" key="3">
    <source>
        <dbReference type="EMBL" id="MDT0619083.1"/>
    </source>
</evidence>
<gene>
    <name evidence="3" type="ORF">RM531_11415</name>
</gene>